<evidence type="ECO:0000313" key="6">
    <source>
        <dbReference type="Proteomes" id="UP000240904"/>
    </source>
</evidence>
<dbReference type="PANTHER" id="PTHR31817">
    <property type="match status" value="1"/>
</dbReference>
<dbReference type="PANTHER" id="PTHR31817:SF0">
    <property type="entry name" value="CHROMOSOME UNDETERMINED SCAFFOLD_67, WHOLE GENOME SHOTGUN SEQUENCE"/>
    <property type="match status" value="1"/>
</dbReference>
<dbReference type="GO" id="GO:0006508">
    <property type="term" value="P:proteolysis"/>
    <property type="evidence" value="ECO:0007669"/>
    <property type="project" value="UniProtKB-KW"/>
</dbReference>
<dbReference type="GO" id="GO:0080164">
    <property type="term" value="P:regulation of nitric oxide metabolic process"/>
    <property type="evidence" value="ECO:0007669"/>
    <property type="project" value="TreeGrafter"/>
</dbReference>
<organism evidence="5 6">
    <name type="scientific">Photobacterium lipolyticum</name>
    <dbReference type="NCBI Taxonomy" id="266810"/>
    <lineage>
        <taxon>Bacteria</taxon>
        <taxon>Pseudomonadati</taxon>
        <taxon>Pseudomonadota</taxon>
        <taxon>Gammaproteobacteria</taxon>
        <taxon>Vibrionales</taxon>
        <taxon>Vibrionaceae</taxon>
        <taxon>Photobacterium</taxon>
    </lineage>
</organism>
<keyword evidence="4" id="KW-0482">Metalloprotease</keyword>
<keyword evidence="6" id="KW-1185">Reference proteome</keyword>
<keyword evidence="2" id="KW-0645">Protease</keyword>
<dbReference type="RefSeq" id="WP_107282712.1">
    <property type="nucleotide sequence ID" value="NZ_PYMC01000003.1"/>
</dbReference>
<dbReference type="GO" id="GO:0008237">
    <property type="term" value="F:metallopeptidase activity"/>
    <property type="evidence" value="ECO:0007669"/>
    <property type="project" value="UniProtKB-KW"/>
</dbReference>
<dbReference type="InterPro" id="IPR012548">
    <property type="entry name" value="MATCAP"/>
</dbReference>
<accession>A0A2T3N1Z1</accession>
<reference evidence="5 6" key="1">
    <citation type="submission" date="2018-03" db="EMBL/GenBank/DDBJ databases">
        <title>Whole genome sequencing of Histamine producing bacteria.</title>
        <authorList>
            <person name="Butler K."/>
        </authorList>
    </citation>
    <scope>NUCLEOTIDE SEQUENCE [LARGE SCALE GENOMIC DNA]</scope>
    <source>
        <strain evidence="5 6">DSM 16190</strain>
    </source>
</reference>
<dbReference type="OrthoDB" id="9785840at2"/>
<name>A0A2T3N1Z1_9GAMM</name>
<sequence length="382" mass="43556">MDEIISGKQPARVLTEIDDRLCNLVQDLDILSSVTPSNYKQERERFFAQHYSIEPNFCYQSNPFDVHQAKRALYELPVEKILNDDLKLLYTDIIQSYADKLDQLCSIGENDFLYNSLRYYGEPSIKDIKNANFLLHLPNEEEETASYDAIKIEAFMRDFAEQHGYEYNLIISDNMIANALVVGNNVKINSAAKLSGQELNALAHHELGVHLLTTLNARSQPLKLLNLGCPVNTTTQEGLAILCEFLSGHFSIKRLRTLALRVVAVESMIKERDFRSTFLLLKEHYNTDDLTAFTITARVYRGGGFTKDYLYLKGFSEILNAYNEMGSDFNYLLCGKTELKYIPQIKRLIAQDILLAPKLISPAITDPQVTNPIYQFVTQALR</sequence>
<dbReference type="Proteomes" id="UP000240904">
    <property type="component" value="Unassembled WGS sequence"/>
</dbReference>
<dbReference type="AlphaFoldDB" id="A0A2T3N1Z1"/>
<comment type="caution">
    <text evidence="5">The sequence shown here is derived from an EMBL/GenBank/DDBJ whole genome shotgun (WGS) entry which is preliminary data.</text>
</comment>
<dbReference type="EMBL" id="PYMC01000003">
    <property type="protein sequence ID" value="PSW06332.1"/>
    <property type="molecule type" value="Genomic_DNA"/>
</dbReference>
<evidence type="ECO:0000313" key="5">
    <source>
        <dbReference type="EMBL" id="PSW06332.1"/>
    </source>
</evidence>
<dbReference type="Pfam" id="PF08014">
    <property type="entry name" value="MATCAP"/>
    <property type="match status" value="1"/>
</dbReference>
<dbReference type="NCBIfam" id="TIGR02421">
    <property type="entry name" value="QEGLA"/>
    <property type="match status" value="1"/>
</dbReference>
<proteinExistence type="predicted"/>
<gene>
    <name evidence="5" type="ORF">C9I89_05400</name>
</gene>
<dbReference type="InterPro" id="IPR012656">
    <property type="entry name" value="CHP02421_QEGLA"/>
</dbReference>
<evidence type="ECO:0000256" key="4">
    <source>
        <dbReference type="ARBA" id="ARBA00023049"/>
    </source>
</evidence>
<dbReference type="SMART" id="SM01154">
    <property type="entry name" value="DUF1704"/>
    <property type="match status" value="1"/>
</dbReference>
<protein>
    <submittedName>
        <fullName evidence="5">Flavohemoglobin expression-modulating QEGLA motif protein</fullName>
    </submittedName>
</protein>
<comment type="cofactor">
    <cofactor evidence="1">
        <name>Zn(2+)</name>
        <dbReference type="ChEBI" id="CHEBI:29105"/>
    </cofactor>
</comment>
<keyword evidence="3" id="KW-0378">Hydrolase</keyword>
<evidence type="ECO:0000256" key="3">
    <source>
        <dbReference type="ARBA" id="ARBA00022801"/>
    </source>
</evidence>
<evidence type="ECO:0000256" key="1">
    <source>
        <dbReference type="ARBA" id="ARBA00001947"/>
    </source>
</evidence>
<evidence type="ECO:0000256" key="2">
    <source>
        <dbReference type="ARBA" id="ARBA00022670"/>
    </source>
</evidence>